<feature type="domain" description="FecR N-terminal" evidence="2">
    <location>
        <begin position="10"/>
        <end position="51"/>
    </location>
</feature>
<evidence type="ECO:0000313" key="4">
    <source>
        <dbReference type="Proteomes" id="UP000198924"/>
    </source>
</evidence>
<evidence type="ECO:0000259" key="2">
    <source>
        <dbReference type="Pfam" id="PF16220"/>
    </source>
</evidence>
<dbReference type="InterPro" id="IPR012373">
    <property type="entry name" value="Ferrdict_sens_TM"/>
</dbReference>
<evidence type="ECO:0000313" key="3">
    <source>
        <dbReference type="EMBL" id="SFK01909.1"/>
    </source>
</evidence>
<dbReference type="GO" id="GO:0016989">
    <property type="term" value="F:sigma factor antagonist activity"/>
    <property type="evidence" value="ECO:0007669"/>
    <property type="project" value="TreeGrafter"/>
</dbReference>
<dbReference type="PANTHER" id="PTHR30273">
    <property type="entry name" value="PERIPLASMIC SIGNAL SENSOR AND SIGMA FACTOR ACTIVATOR FECR-RELATED"/>
    <property type="match status" value="1"/>
</dbReference>
<reference evidence="4" key="1">
    <citation type="submission" date="2016-10" db="EMBL/GenBank/DDBJ databases">
        <authorList>
            <person name="Varghese N."/>
            <person name="Submissions S."/>
        </authorList>
    </citation>
    <scope>NUCLEOTIDE SEQUENCE [LARGE SCALE GENOMIC DNA]</scope>
    <source>
        <strain evidence="4">DSM 11578</strain>
    </source>
</reference>
<dbReference type="EMBL" id="FOSH01000004">
    <property type="protein sequence ID" value="SFK01909.1"/>
    <property type="molecule type" value="Genomic_DNA"/>
</dbReference>
<sequence>MKLNEDILTQAASWFVDLRNARPGDVIFEAHQAWLDADSRHYDAWKRVERLQKQLQLVPNEIRQGTLEKARQSRRQLVKTLVVVLTVGSAGGVAYKQRALSSLMARYRTDTGEHKTIELTDGSNVFLNTNSALDVSFSDDVRELTLYRGEIIVETGKGMPQQDFIVKTAQGRVKALGTRFQVRCNDGETWVGVSKHAVEVLSEKASKAVKVQAGHCMSFDTLKHSPLSLMPLNTDAWTQGMLIVSNWRLDQFINELGRYHKGALRCDPVVASLRISGAFNINDTQSVLENLSSTLPVKVRYFTRFWAQVEPV</sequence>
<dbReference type="STRING" id="45496.SAMN04488079_10411"/>
<dbReference type="OrthoDB" id="1099576at2"/>
<accession>A0A1I3W3L4</accession>
<dbReference type="InterPro" id="IPR032623">
    <property type="entry name" value="FecR_N"/>
</dbReference>
<dbReference type="Pfam" id="PF04773">
    <property type="entry name" value="FecR"/>
    <property type="match status" value="1"/>
</dbReference>
<dbReference type="Proteomes" id="UP000198924">
    <property type="component" value="Unassembled WGS sequence"/>
</dbReference>
<evidence type="ECO:0000259" key="1">
    <source>
        <dbReference type="Pfam" id="PF04773"/>
    </source>
</evidence>
<dbReference type="PANTHER" id="PTHR30273:SF2">
    <property type="entry name" value="PROTEIN FECR"/>
    <property type="match status" value="1"/>
</dbReference>
<gene>
    <name evidence="3" type="ORF">SAMN04488079_10411</name>
</gene>
<organism evidence="3 4">
    <name type="scientific">Methylophaga sulfidovorans</name>
    <dbReference type="NCBI Taxonomy" id="45496"/>
    <lineage>
        <taxon>Bacteria</taxon>
        <taxon>Pseudomonadati</taxon>
        <taxon>Pseudomonadota</taxon>
        <taxon>Gammaproteobacteria</taxon>
        <taxon>Thiotrichales</taxon>
        <taxon>Piscirickettsiaceae</taxon>
        <taxon>Methylophaga</taxon>
    </lineage>
</organism>
<feature type="domain" description="FecR protein" evidence="1">
    <location>
        <begin position="106"/>
        <end position="198"/>
    </location>
</feature>
<dbReference type="AlphaFoldDB" id="A0A1I3W3L4"/>
<dbReference type="PIRSF" id="PIRSF018266">
    <property type="entry name" value="FecR"/>
    <property type="match status" value="1"/>
</dbReference>
<proteinExistence type="predicted"/>
<dbReference type="RefSeq" id="WP_091711865.1">
    <property type="nucleotide sequence ID" value="NZ_FOSH01000004.1"/>
</dbReference>
<dbReference type="Gene3D" id="2.60.120.1440">
    <property type="match status" value="1"/>
</dbReference>
<keyword evidence="4" id="KW-1185">Reference proteome</keyword>
<dbReference type="Pfam" id="PF16220">
    <property type="entry name" value="DUF4880"/>
    <property type="match status" value="1"/>
</dbReference>
<name>A0A1I3W3L4_9GAMM</name>
<dbReference type="InterPro" id="IPR006860">
    <property type="entry name" value="FecR"/>
</dbReference>
<protein>
    <submittedName>
        <fullName evidence="3">FecR family protein</fullName>
    </submittedName>
</protein>